<gene>
    <name evidence="2" type="ORF">S01H4_33827</name>
</gene>
<protein>
    <recommendedName>
        <fullName evidence="3">Right handed beta helix domain-containing protein</fullName>
    </recommendedName>
</protein>
<evidence type="ECO:0000256" key="1">
    <source>
        <dbReference type="SAM" id="Phobius"/>
    </source>
</evidence>
<dbReference type="EMBL" id="BART01017844">
    <property type="protein sequence ID" value="GAG82682.1"/>
    <property type="molecule type" value="Genomic_DNA"/>
</dbReference>
<keyword evidence="1" id="KW-1133">Transmembrane helix</keyword>
<accession>X1BNA6</accession>
<dbReference type="AlphaFoldDB" id="X1BNA6"/>
<keyword evidence="1" id="KW-0472">Membrane</keyword>
<feature type="non-terminal residue" evidence="2">
    <location>
        <position position="158"/>
    </location>
</feature>
<keyword evidence="1" id="KW-0812">Transmembrane</keyword>
<evidence type="ECO:0000313" key="2">
    <source>
        <dbReference type="EMBL" id="GAG82682.1"/>
    </source>
</evidence>
<sequence length="158" mass="16969">MKSNAKLKIIILITLGIIFALALIITANLSFNTANDDVINLDKENPKTSEISRKIHIINNSGWVDFRNAGNCTGSGTYSDPYVIEDLEIDGEGSGNSILIENSNVYFKIVNCTLYNAEWGSEAGIGLLNVNNSQLIGNNCSYSQLGIVFGDGWGGGSC</sequence>
<organism evidence="2">
    <name type="scientific">marine sediment metagenome</name>
    <dbReference type="NCBI Taxonomy" id="412755"/>
    <lineage>
        <taxon>unclassified sequences</taxon>
        <taxon>metagenomes</taxon>
        <taxon>ecological metagenomes</taxon>
    </lineage>
</organism>
<comment type="caution">
    <text evidence="2">The sequence shown here is derived from an EMBL/GenBank/DDBJ whole genome shotgun (WGS) entry which is preliminary data.</text>
</comment>
<proteinExistence type="predicted"/>
<evidence type="ECO:0008006" key="3">
    <source>
        <dbReference type="Google" id="ProtNLM"/>
    </source>
</evidence>
<reference evidence="2" key="1">
    <citation type="journal article" date="2014" name="Front. Microbiol.">
        <title>High frequency of phylogenetically diverse reductive dehalogenase-homologous genes in deep subseafloor sedimentary metagenomes.</title>
        <authorList>
            <person name="Kawai M."/>
            <person name="Futagami T."/>
            <person name="Toyoda A."/>
            <person name="Takaki Y."/>
            <person name="Nishi S."/>
            <person name="Hori S."/>
            <person name="Arai W."/>
            <person name="Tsubouchi T."/>
            <person name="Morono Y."/>
            <person name="Uchiyama I."/>
            <person name="Ito T."/>
            <person name="Fujiyama A."/>
            <person name="Inagaki F."/>
            <person name="Takami H."/>
        </authorList>
    </citation>
    <scope>NUCLEOTIDE SEQUENCE</scope>
    <source>
        <strain evidence="2">Expedition CK06-06</strain>
    </source>
</reference>
<feature type="transmembrane region" description="Helical" evidence="1">
    <location>
        <begin position="9"/>
        <end position="31"/>
    </location>
</feature>
<name>X1BNA6_9ZZZZ</name>